<evidence type="ECO:0000256" key="9">
    <source>
        <dbReference type="SAM" id="Phobius"/>
    </source>
</evidence>
<dbReference type="AlphaFoldDB" id="A0A091BNY8"/>
<feature type="transmembrane region" description="Helical" evidence="9">
    <location>
        <begin position="125"/>
        <end position="148"/>
    </location>
</feature>
<evidence type="ECO:0000256" key="3">
    <source>
        <dbReference type="ARBA" id="ARBA00022449"/>
    </source>
</evidence>
<feature type="transmembrane region" description="Helical" evidence="9">
    <location>
        <begin position="277"/>
        <end position="301"/>
    </location>
</feature>
<keyword evidence="7 9" id="KW-0472">Membrane</keyword>
<evidence type="ECO:0000313" key="12">
    <source>
        <dbReference type="Proteomes" id="UP000029393"/>
    </source>
</evidence>
<comment type="subcellular location">
    <subcellularLocation>
        <location evidence="1">Cell membrane</location>
        <topology evidence="1">Multi-pass membrane protein</topology>
    </subcellularLocation>
</comment>
<keyword evidence="3" id="KW-0050">Antiport</keyword>
<name>A0A091BNY8_9GAMM</name>
<dbReference type="STRING" id="1384056.N787_11595"/>
<feature type="transmembrane region" description="Helical" evidence="9">
    <location>
        <begin position="208"/>
        <end position="229"/>
    </location>
</feature>
<evidence type="ECO:0000313" key="11">
    <source>
        <dbReference type="EMBL" id="KFN46050.1"/>
    </source>
</evidence>
<keyword evidence="5 9" id="KW-0812">Transmembrane</keyword>
<dbReference type="InterPro" id="IPR052180">
    <property type="entry name" value="NhaC_Na-H+_Antiporter"/>
</dbReference>
<feature type="transmembrane region" description="Helical" evidence="9">
    <location>
        <begin position="21"/>
        <end position="43"/>
    </location>
</feature>
<proteinExistence type="inferred from homology"/>
<evidence type="ECO:0000256" key="2">
    <source>
        <dbReference type="ARBA" id="ARBA00022448"/>
    </source>
</evidence>
<feature type="transmembrane region" description="Helical" evidence="9">
    <location>
        <begin position="382"/>
        <end position="400"/>
    </location>
</feature>
<accession>A0A091BNY8</accession>
<keyword evidence="6 9" id="KW-1133">Transmembrane helix</keyword>
<protein>
    <recommendedName>
        <fullName evidence="10">Na+/H+ antiporter NhaC-like C-terminal domain-containing protein</fullName>
    </recommendedName>
</protein>
<dbReference type="Pfam" id="PF03553">
    <property type="entry name" value="Na_H_antiporter"/>
    <property type="match status" value="1"/>
</dbReference>
<feature type="transmembrane region" description="Helical" evidence="9">
    <location>
        <begin position="462"/>
        <end position="481"/>
    </location>
</feature>
<dbReference type="PANTHER" id="PTHR33451:SF3">
    <property type="entry name" value="MALATE-2H(+)_NA(+)-LACTATE ANTIPORTER"/>
    <property type="match status" value="1"/>
</dbReference>
<feature type="domain" description="Na+/H+ antiporter NhaC-like C-terminal" evidence="10">
    <location>
        <begin position="176"/>
        <end position="483"/>
    </location>
</feature>
<comment type="similarity">
    <text evidence="8">Belongs to the NhaC Na(+)/H(+) (TC 2.A.35) antiporter family.</text>
</comment>
<evidence type="ECO:0000256" key="5">
    <source>
        <dbReference type="ARBA" id="ARBA00022692"/>
    </source>
</evidence>
<dbReference type="GO" id="GO:0015297">
    <property type="term" value="F:antiporter activity"/>
    <property type="evidence" value="ECO:0007669"/>
    <property type="project" value="UniProtKB-KW"/>
</dbReference>
<dbReference type="Proteomes" id="UP000029393">
    <property type="component" value="Unassembled WGS sequence"/>
</dbReference>
<dbReference type="OrthoDB" id="9762978at2"/>
<comment type="caution">
    <text evidence="11">The sequence shown here is derived from an EMBL/GenBank/DDBJ whole genome shotgun (WGS) entry which is preliminary data.</text>
</comment>
<dbReference type="PATRIC" id="fig|1384056.3.peg.1533"/>
<feature type="transmembrane region" description="Helical" evidence="9">
    <location>
        <begin position="343"/>
        <end position="361"/>
    </location>
</feature>
<dbReference type="EMBL" id="AVCK01000020">
    <property type="protein sequence ID" value="KFN46050.1"/>
    <property type="molecule type" value="Genomic_DNA"/>
</dbReference>
<evidence type="ECO:0000256" key="7">
    <source>
        <dbReference type="ARBA" id="ARBA00023136"/>
    </source>
</evidence>
<feature type="transmembrane region" description="Helical" evidence="9">
    <location>
        <begin position="79"/>
        <end position="105"/>
    </location>
</feature>
<evidence type="ECO:0000256" key="1">
    <source>
        <dbReference type="ARBA" id="ARBA00004651"/>
    </source>
</evidence>
<organism evidence="11 12">
    <name type="scientific">Arenimonas metalli CF5-1</name>
    <dbReference type="NCBI Taxonomy" id="1384056"/>
    <lineage>
        <taxon>Bacteria</taxon>
        <taxon>Pseudomonadati</taxon>
        <taxon>Pseudomonadota</taxon>
        <taxon>Gammaproteobacteria</taxon>
        <taxon>Lysobacterales</taxon>
        <taxon>Lysobacteraceae</taxon>
        <taxon>Arenimonas</taxon>
    </lineage>
</organism>
<keyword evidence="4" id="KW-1003">Cell membrane</keyword>
<reference evidence="11 12" key="1">
    <citation type="submission" date="2013-09" db="EMBL/GenBank/DDBJ databases">
        <title>Genome sequencing of Arenimonas metalli.</title>
        <authorList>
            <person name="Chen F."/>
            <person name="Wang G."/>
        </authorList>
    </citation>
    <scope>NUCLEOTIDE SEQUENCE [LARGE SCALE GENOMIC DNA]</scope>
    <source>
        <strain evidence="11 12">CF5-1</strain>
    </source>
</reference>
<dbReference type="InterPro" id="IPR004770">
    <property type="entry name" value="Na/H_antiport_NhaC"/>
</dbReference>
<feature type="transmembrane region" description="Helical" evidence="9">
    <location>
        <begin position="49"/>
        <end position="67"/>
    </location>
</feature>
<evidence type="ECO:0000256" key="6">
    <source>
        <dbReference type="ARBA" id="ARBA00022989"/>
    </source>
</evidence>
<keyword evidence="2" id="KW-0813">Transport</keyword>
<dbReference type="PANTHER" id="PTHR33451">
    <property type="entry name" value="MALATE-2H(+)/NA(+)-LACTATE ANTIPORTER"/>
    <property type="match status" value="1"/>
</dbReference>
<sequence length="501" mass="52348">MTEPNQAAKAREAVTAREPTLLQAFLPLVFLFALLGTSVYLFADNSAYGGSQISLLLAGGLAAIIGIRNGMRWDDVQDAIVHGISISTNAILILLAVGSLIGSWILSGAVPTLIHYGLMLLDPSYFYPAACLVCAIVAVTIGSSWTVAGTLGVALMGVAQGLGLDPAITAGAVISGAYFGDKLSPLSDTTNLAPAAAGSELFAHVRHMTWTTIPSILIALAGFAFLSFGAKAGTATVGFDDLSAELSRIFAIGPHLLIPLVVVFGLAIKRFPAYPTILIGALLGAIFAVLFQPELVVALAGDETLSRPMALLKGAWASLIDGYKGESGNEAIDSLLNRGGMSSMLNTVWLVICAMSFGAIMEKAGLLERLIRSVLKMARSTGSLIVATLVTSFGTNVLAADQYLAIVLPGRIYRSEYEKRGLAAVNLSRALEDAGTITSPLVPWNTCGAYMAATLGVATLDYLPYAFFNLVNPVLAGILAYTGYKILKLEVGGAIASRRAD</sequence>
<dbReference type="GO" id="GO:0005886">
    <property type="term" value="C:plasma membrane"/>
    <property type="evidence" value="ECO:0007669"/>
    <property type="project" value="UniProtKB-SubCell"/>
</dbReference>
<dbReference type="InterPro" id="IPR018461">
    <property type="entry name" value="Na/H_Antiport_NhaC-like_C"/>
</dbReference>
<keyword evidence="12" id="KW-1185">Reference proteome</keyword>
<evidence type="ECO:0000256" key="8">
    <source>
        <dbReference type="ARBA" id="ARBA00038435"/>
    </source>
</evidence>
<dbReference type="NCBIfam" id="TIGR00931">
    <property type="entry name" value="antiport_nhaC"/>
    <property type="match status" value="1"/>
</dbReference>
<gene>
    <name evidence="11" type="ORF">N787_11595</name>
</gene>
<dbReference type="RefSeq" id="WP_052575280.1">
    <property type="nucleotide sequence ID" value="NZ_AVCK01000020.1"/>
</dbReference>
<feature type="transmembrane region" description="Helical" evidence="9">
    <location>
        <begin position="249"/>
        <end position="268"/>
    </location>
</feature>
<dbReference type="eggNOG" id="COG1757">
    <property type="taxonomic scope" value="Bacteria"/>
</dbReference>
<evidence type="ECO:0000259" key="10">
    <source>
        <dbReference type="Pfam" id="PF03553"/>
    </source>
</evidence>
<evidence type="ECO:0000256" key="4">
    <source>
        <dbReference type="ARBA" id="ARBA00022475"/>
    </source>
</evidence>